<feature type="domain" description="Lon proteolytic" evidence="1">
    <location>
        <begin position="162"/>
        <end position="347"/>
    </location>
</feature>
<dbReference type="PRINTS" id="PR00830">
    <property type="entry name" value="ENDOLAPTASE"/>
</dbReference>
<dbReference type="GO" id="GO:0003697">
    <property type="term" value="F:single-stranded DNA binding"/>
    <property type="evidence" value="ECO:0007669"/>
    <property type="project" value="TreeGrafter"/>
</dbReference>
<dbReference type="Proteomes" id="UP000887563">
    <property type="component" value="Unplaced"/>
</dbReference>
<dbReference type="SUPFAM" id="SSF54211">
    <property type="entry name" value="Ribosomal protein S5 domain 2-like"/>
    <property type="match status" value="1"/>
</dbReference>
<dbReference type="GO" id="GO:0007005">
    <property type="term" value="P:mitochondrion organization"/>
    <property type="evidence" value="ECO:0007669"/>
    <property type="project" value="TreeGrafter"/>
</dbReference>
<dbReference type="Gene3D" id="3.30.230.10">
    <property type="match status" value="1"/>
</dbReference>
<dbReference type="InterPro" id="IPR014721">
    <property type="entry name" value="Ribsml_uS5_D2-typ_fold_subgr"/>
</dbReference>
<dbReference type="InterPro" id="IPR008269">
    <property type="entry name" value="Lon_proteolytic"/>
</dbReference>
<organism evidence="2 3">
    <name type="scientific">Meloidogyne incognita</name>
    <name type="common">Southern root-knot nematode worm</name>
    <name type="synonym">Oxyuris incognita</name>
    <dbReference type="NCBI Taxonomy" id="6306"/>
    <lineage>
        <taxon>Eukaryota</taxon>
        <taxon>Metazoa</taxon>
        <taxon>Ecdysozoa</taxon>
        <taxon>Nematoda</taxon>
        <taxon>Chromadorea</taxon>
        <taxon>Rhabditida</taxon>
        <taxon>Tylenchina</taxon>
        <taxon>Tylenchomorpha</taxon>
        <taxon>Tylenchoidea</taxon>
        <taxon>Meloidogynidae</taxon>
        <taxon>Meloidogyninae</taxon>
        <taxon>Meloidogyne</taxon>
        <taxon>Meloidogyne incognita group</taxon>
    </lineage>
</organism>
<keyword evidence="2" id="KW-1185">Reference proteome</keyword>
<sequence length="356" mass="40228">MFNKNIKNKTRKYKLNNLLSVHLKFVLINQHFTLVARLFFSLNNNYLNLFNMCHNLFNSIIKCGKKMKYNVSKQNKNIKNNTKKVQKAKRREAKGKCKEIVQVKTGMASNLISKECTEPKLFLVDCQTKRWTLQDKNFLSSVNSIELKTIAATQASVVSNYFVERMFEVVPIGVYPILFETPCGRGFVGYAECEIIELEGLLSATGNLKLLMNEAVIVARNCVTTFIKEQKLGNAEKLHMLVHIIPGSSAKDGGSGGAGLAVCMLSRFLEIPPLNDSVILAEIDLKGRLYAVGGLESKLAAAKRVKLKFIIMPSSMKQMWKQLDKSLKEDLIDLYADTIFEVYKIVFPQKNSRLKL</sequence>
<dbReference type="PANTHER" id="PTHR43718">
    <property type="entry name" value="LON PROTEASE"/>
    <property type="match status" value="1"/>
</dbReference>
<name>A0A914MGA1_MELIC</name>
<dbReference type="InterPro" id="IPR027065">
    <property type="entry name" value="Lon_Prtase"/>
</dbReference>
<dbReference type="GO" id="GO:0005524">
    <property type="term" value="F:ATP binding"/>
    <property type="evidence" value="ECO:0007669"/>
    <property type="project" value="InterPro"/>
</dbReference>
<dbReference type="AlphaFoldDB" id="A0A914MGA1"/>
<dbReference type="Pfam" id="PF05362">
    <property type="entry name" value="Lon_C"/>
    <property type="match status" value="1"/>
</dbReference>
<evidence type="ECO:0000313" key="2">
    <source>
        <dbReference type="Proteomes" id="UP000887563"/>
    </source>
</evidence>
<evidence type="ECO:0000313" key="3">
    <source>
        <dbReference type="WBParaSite" id="Minc3s01838g26645"/>
    </source>
</evidence>
<dbReference type="GO" id="GO:0006515">
    <property type="term" value="P:protein quality control for misfolded or incompletely synthesized proteins"/>
    <property type="evidence" value="ECO:0007669"/>
    <property type="project" value="TreeGrafter"/>
</dbReference>
<proteinExistence type="predicted"/>
<dbReference type="GO" id="GO:0004252">
    <property type="term" value="F:serine-type endopeptidase activity"/>
    <property type="evidence" value="ECO:0007669"/>
    <property type="project" value="InterPro"/>
</dbReference>
<dbReference type="GO" id="GO:0004176">
    <property type="term" value="F:ATP-dependent peptidase activity"/>
    <property type="evidence" value="ECO:0007669"/>
    <property type="project" value="InterPro"/>
</dbReference>
<evidence type="ECO:0000259" key="1">
    <source>
        <dbReference type="Pfam" id="PF05362"/>
    </source>
</evidence>
<dbReference type="PANTHER" id="PTHR43718:SF2">
    <property type="entry name" value="LON PROTEASE HOMOLOG, MITOCHONDRIAL"/>
    <property type="match status" value="1"/>
</dbReference>
<reference evidence="3" key="1">
    <citation type="submission" date="2022-11" db="UniProtKB">
        <authorList>
            <consortium name="WormBaseParasite"/>
        </authorList>
    </citation>
    <scope>IDENTIFICATION</scope>
</reference>
<protein>
    <submittedName>
        <fullName evidence="3">Lon proteolytic domain-containing protein</fullName>
    </submittedName>
</protein>
<dbReference type="InterPro" id="IPR020568">
    <property type="entry name" value="Ribosomal_Su5_D2-typ_SF"/>
</dbReference>
<accession>A0A914MGA1</accession>
<dbReference type="GO" id="GO:0051131">
    <property type="term" value="P:chaperone-mediated protein complex assembly"/>
    <property type="evidence" value="ECO:0007669"/>
    <property type="project" value="TreeGrafter"/>
</dbReference>
<dbReference type="WBParaSite" id="Minc3s01838g26645">
    <property type="protein sequence ID" value="Minc3s01838g26645"/>
    <property type="gene ID" value="Minc3s01838g26645"/>
</dbReference>
<dbReference type="GO" id="GO:0005759">
    <property type="term" value="C:mitochondrial matrix"/>
    <property type="evidence" value="ECO:0007669"/>
    <property type="project" value="TreeGrafter"/>
</dbReference>